<sequence length="249" mass="26684">MAVMSADAPSAPDFSVTHADEPSSLLVVGFSAFGLAGLTAVDFLVDHLDLEQQGHVTAEGLPVITPFTDGRPRHPVRIYSRDDLDITVLVAELFVPTAVGGPFADAVLDWTEGSSVEEVVVLAGVPVPHGPDAHRTFYVATDDYRERRLAGEDVPPMGTGFLDGVNAALMVRGLDSPLGVCLYVTPVHAQAPDVDAAIRLVDTVGDVYDLGIDSSPLTSFAERVRQYYADLAARMDTQEADVPEDRMYM</sequence>
<organism evidence="1 2">
    <name type="scientific">Salinigranum rubrum</name>
    <dbReference type="NCBI Taxonomy" id="755307"/>
    <lineage>
        <taxon>Archaea</taxon>
        <taxon>Methanobacteriati</taxon>
        <taxon>Methanobacteriota</taxon>
        <taxon>Stenosarchaea group</taxon>
        <taxon>Halobacteria</taxon>
        <taxon>Halobacteriales</taxon>
        <taxon>Haloferacaceae</taxon>
        <taxon>Salinigranum</taxon>
    </lineage>
</organism>
<proteinExistence type="predicted"/>
<protein>
    <recommendedName>
        <fullName evidence="3">Proteasome assembly chaperone family protein</fullName>
    </recommendedName>
</protein>
<dbReference type="PANTHER" id="PTHR35610:SF3">
    <property type="entry name" value="PROTEASOME ASSEMBLY CHAPERONE FAMILY PROTEIN"/>
    <property type="match status" value="1"/>
</dbReference>
<gene>
    <name evidence="1" type="ORF">C2R22_11990</name>
</gene>
<dbReference type="AlphaFoldDB" id="A0A2I8VPV3"/>
<dbReference type="KEGG" id="srub:C2R22_11990"/>
<dbReference type="Pfam" id="PF09754">
    <property type="entry name" value="PAC2"/>
    <property type="match status" value="1"/>
</dbReference>
<name>A0A2I8VPV3_9EURY</name>
<dbReference type="Proteomes" id="UP000236584">
    <property type="component" value="Chromosome"/>
</dbReference>
<evidence type="ECO:0008006" key="3">
    <source>
        <dbReference type="Google" id="ProtNLM"/>
    </source>
</evidence>
<dbReference type="InterPro" id="IPR019151">
    <property type="entry name" value="Proteasome_assmbl_chaperone_2"/>
</dbReference>
<dbReference type="EMBL" id="CP026309">
    <property type="protein sequence ID" value="AUV83970.1"/>
    <property type="molecule type" value="Genomic_DNA"/>
</dbReference>
<accession>A0A2I8VPV3</accession>
<reference evidence="1 2" key="1">
    <citation type="submission" date="2018-01" db="EMBL/GenBank/DDBJ databases">
        <title>Complete genome sequence of Salinigranum rubrum GX10T, an extremely halophilic archaeon isolated from a marine solar saltern.</title>
        <authorList>
            <person name="Han S."/>
        </authorList>
    </citation>
    <scope>NUCLEOTIDE SEQUENCE [LARGE SCALE GENOMIC DNA]</scope>
    <source>
        <strain evidence="1 2">GX10</strain>
    </source>
</reference>
<evidence type="ECO:0000313" key="1">
    <source>
        <dbReference type="EMBL" id="AUV83970.1"/>
    </source>
</evidence>
<keyword evidence="2" id="KW-1185">Reference proteome</keyword>
<dbReference type="SUPFAM" id="SSF159659">
    <property type="entry name" value="Cgl1923-like"/>
    <property type="match status" value="1"/>
</dbReference>
<dbReference type="Gene3D" id="3.40.50.10900">
    <property type="entry name" value="PAC-like subunit"/>
    <property type="match status" value="1"/>
</dbReference>
<evidence type="ECO:0000313" key="2">
    <source>
        <dbReference type="Proteomes" id="UP000236584"/>
    </source>
</evidence>
<dbReference type="PANTHER" id="PTHR35610">
    <property type="entry name" value="3-ISOPROPYLMALATE DEHYDRATASE-RELATED"/>
    <property type="match status" value="1"/>
</dbReference>
<dbReference type="InterPro" id="IPR038389">
    <property type="entry name" value="PSMG2_sf"/>
</dbReference>